<dbReference type="GO" id="GO:0005737">
    <property type="term" value="C:cytoplasm"/>
    <property type="evidence" value="ECO:0007669"/>
    <property type="project" value="UniProtKB-SubCell"/>
</dbReference>
<comment type="subunit">
    <text evidence="3">Interacts with FtsZ.</text>
</comment>
<dbReference type="InterPro" id="IPR027417">
    <property type="entry name" value="P-loop_NTPase"/>
</dbReference>
<dbReference type="PANTHER" id="PTHR12169:SF6">
    <property type="entry name" value="AFG1-LIKE ATPASE"/>
    <property type="match status" value="1"/>
</dbReference>
<dbReference type="GO" id="GO:0032153">
    <property type="term" value="C:cell division site"/>
    <property type="evidence" value="ECO:0007669"/>
    <property type="project" value="TreeGrafter"/>
</dbReference>
<dbReference type="OrthoDB" id="9774491at2"/>
<comment type="caution">
    <text evidence="4">The sequence shown here is derived from an EMBL/GenBank/DDBJ whole genome shotgun (WGS) entry which is preliminary data.</text>
</comment>
<evidence type="ECO:0000313" key="4">
    <source>
        <dbReference type="EMBL" id="RTE65209.1"/>
    </source>
</evidence>
<dbReference type="EMBL" id="RQXW01000012">
    <property type="protein sequence ID" value="RTE65209.1"/>
    <property type="molecule type" value="Genomic_DNA"/>
</dbReference>
<dbReference type="InterPro" id="IPR005654">
    <property type="entry name" value="ATPase_AFG1-like"/>
</dbReference>
<name>A0A430KNY0_9GAMM</name>
<dbReference type="Pfam" id="PF03969">
    <property type="entry name" value="AFG1_ATPase"/>
    <property type="match status" value="1"/>
</dbReference>
<evidence type="ECO:0000256" key="1">
    <source>
        <dbReference type="ARBA" id="ARBA00022741"/>
    </source>
</evidence>
<reference evidence="4 5" key="1">
    <citation type="submission" date="2018-11" db="EMBL/GenBank/DDBJ databases">
        <title>The draft genome sequence of Amphritea opalescens ANRC-JH13T.</title>
        <authorList>
            <person name="Fang Z."/>
            <person name="Zhang Y."/>
            <person name="Han X."/>
        </authorList>
    </citation>
    <scope>NUCLEOTIDE SEQUENCE [LARGE SCALE GENOMIC DNA]</scope>
    <source>
        <strain evidence="4 5">ANRC-JH13</strain>
    </source>
</reference>
<organism evidence="4 5">
    <name type="scientific">Amphritea opalescens</name>
    <dbReference type="NCBI Taxonomy" id="2490544"/>
    <lineage>
        <taxon>Bacteria</taxon>
        <taxon>Pseudomonadati</taxon>
        <taxon>Pseudomonadota</taxon>
        <taxon>Gammaproteobacteria</taxon>
        <taxon>Oceanospirillales</taxon>
        <taxon>Oceanospirillaceae</taxon>
        <taxon>Amphritea</taxon>
    </lineage>
</organism>
<dbReference type="RefSeq" id="WP_126159156.1">
    <property type="nucleotide sequence ID" value="NZ_RQXW01000012.1"/>
</dbReference>
<keyword evidence="3" id="KW-0963">Cytoplasm</keyword>
<keyword evidence="3" id="KW-0132">Cell division</keyword>
<sequence>MTPIARYKKDLERDDFSYDSAQEEAVKHLQRLYDDLVARQNEPKPSGFMSRLSGKLKKKTVEPVKGLYFWGGVGRGKTYLMDTFYDSLPFENKERTHFHRFMQRVHQELKLLDGTPNPLVEIGKKYASEFQIICFDEFFVTDITDAMILGGLLEELFKNGVSLVATSNIVPNGLYENGLQRSRFLPAIDMLNKFTEVVNVDSGVDYRLRTLEQAELYHFPLDAAADASLNQSFERLVPDLKEVAEDCVLEINGRNIQARRCCEDVAWFEFSELCEGPRSQNDYIELSKIFHAVLISDVPQLGRSNDDAARRFVNLVDEFYDCGVKLILTAEKSIHEIYSEGRLEFEIQRTQSRLLEMQSQEYLAREHRV</sequence>
<dbReference type="GO" id="GO:0051301">
    <property type="term" value="P:cell division"/>
    <property type="evidence" value="ECO:0007669"/>
    <property type="project" value="UniProtKB-UniRule"/>
</dbReference>
<gene>
    <name evidence="3" type="primary">zapE</name>
    <name evidence="4" type="ORF">EH243_13270</name>
</gene>
<dbReference type="NCBIfam" id="NF040713">
    <property type="entry name" value="ZapE"/>
    <property type="match status" value="1"/>
</dbReference>
<comment type="function">
    <text evidence="3">Reduces the stability of FtsZ polymers in the presence of ATP.</text>
</comment>
<evidence type="ECO:0000256" key="2">
    <source>
        <dbReference type="ARBA" id="ARBA00022840"/>
    </source>
</evidence>
<keyword evidence="3" id="KW-0378">Hydrolase</keyword>
<dbReference type="AlphaFoldDB" id="A0A430KNY0"/>
<protein>
    <recommendedName>
        <fullName evidence="3">Cell division protein ZapE</fullName>
    </recommendedName>
    <alternativeName>
        <fullName evidence="3">Z ring-associated protein ZapE</fullName>
    </alternativeName>
</protein>
<comment type="similarity">
    <text evidence="3">Belongs to the AFG1 ATPase family. ZapE subfamily.</text>
</comment>
<dbReference type="HAMAP" id="MF_01919">
    <property type="entry name" value="ZapE"/>
    <property type="match status" value="1"/>
</dbReference>
<evidence type="ECO:0000313" key="5">
    <source>
        <dbReference type="Proteomes" id="UP000283087"/>
    </source>
</evidence>
<keyword evidence="2 3" id="KW-0067">ATP-binding</keyword>
<keyword evidence="3" id="KW-0131">Cell cycle</keyword>
<proteinExistence type="inferred from homology"/>
<dbReference type="InterPro" id="IPR030870">
    <property type="entry name" value="ZapE"/>
</dbReference>
<dbReference type="GO" id="GO:0005524">
    <property type="term" value="F:ATP binding"/>
    <property type="evidence" value="ECO:0007669"/>
    <property type="project" value="UniProtKB-UniRule"/>
</dbReference>
<comment type="subcellular location">
    <subcellularLocation>
        <location evidence="3">Cytoplasm</location>
    </subcellularLocation>
</comment>
<dbReference type="Gene3D" id="3.40.50.300">
    <property type="entry name" value="P-loop containing nucleotide triphosphate hydrolases"/>
    <property type="match status" value="1"/>
</dbReference>
<dbReference type="Proteomes" id="UP000283087">
    <property type="component" value="Unassembled WGS sequence"/>
</dbReference>
<keyword evidence="5" id="KW-1185">Reference proteome</keyword>
<keyword evidence="1 3" id="KW-0547">Nucleotide-binding</keyword>
<feature type="binding site" evidence="3">
    <location>
        <begin position="71"/>
        <end position="78"/>
    </location>
    <ligand>
        <name>ATP</name>
        <dbReference type="ChEBI" id="CHEBI:30616"/>
    </ligand>
</feature>
<dbReference type="GO" id="GO:0016887">
    <property type="term" value="F:ATP hydrolysis activity"/>
    <property type="evidence" value="ECO:0007669"/>
    <property type="project" value="UniProtKB-UniRule"/>
</dbReference>
<accession>A0A430KNY0</accession>
<evidence type="ECO:0000256" key="3">
    <source>
        <dbReference type="HAMAP-Rule" id="MF_01919"/>
    </source>
</evidence>
<dbReference type="PANTHER" id="PTHR12169">
    <property type="entry name" value="ATPASE N2B"/>
    <property type="match status" value="1"/>
</dbReference>
<dbReference type="SUPFAM" id="SSF52540">
    <property type="entry name" value="P-loop containing nucleoside triphosphate hydrolases"/>
    <property type="match status" value="1"/>
</dbReference>